<dbReference type="EMBL" id="BJFL01000053">
    <property type="protein sequence ID" value="GDY33720.1"/>
    <property type="molecule type" value="Genomic_DNA"/>
</dbReference>
<dbReference type="GO" id="GO:0003677">
    <property type="term" value="F:DNA binding"/>
    <property type="evidence" value="ECO:0007669"/>
    <property type="project" value="InterPro"/>
</dbReference>
<sequence length="290" mass="32666">MTKKVITTSRKRRLGRELRRLRENAGKTMKDAAELIGVTVATISNMERGVHRVRKAELADLLELYEAPAQTRETLEAMRRDANKRGWWTKYGPALPEWFRPYVDLETDAVTVRHVELELVPGLLQTQEYARAVHLAARHVTPVDMVDRSVAARLERQQRLTDSPPLEVWAILSEGVIRRVVGSAHVMAEQLRHMLTLNELPNVKVQILPYSAGAHCSMAGSFSILDFREYPSAVSVEYPAGGLTLEEDEDIARYSLMFDDLRALALSPAESARMIAAVAQDLEQQGRDAR</sequence>
<dbReference type="CDD" id="cd00093">
    <property type="entry name" value="HTH_XRE"/>
    <property type="match status" value="1"/>
</dbReference>
<evidence type="ECO:0000313" key="2">
    <source>
        <dbReference type="EMBL" id="GDY33720.1"/>
    </source>
</evidence>
<organism evidence="2 3">
    <name type="scientific">Gandjariella thermophila</name>
    <dbReference type="NCBI Taxonomy" id="1931992"/>
    <lineage>
        <taxon>Bacteria</taxon>
        <taxon>Bacillati</taxon>
        <taxon>Actinomycetota</taxon>
        <taxon>Actinomycetes</taxon>
        <taxon>Pseudonocardiales</taxon>
        <taxon>Pseudonocardiaceae</taxon>
        <taxon>Gandjariella</taxon>
    </lineage>
</organism>
<dbReference type="InterPro" id="IPR043917">
    <property type="entry name" value="DUF5753"/>
</dbReference>
<dbReference type="Gene3D" id="1.10.260.40">
    <property type="entry name" value="lambda repressor-like DNA-binding domains"/>
    <property type="match status" value="1"/>
</dbReference>
<protein>
    <submittedName>
        <fullName evidence="2">Transcriptional regulator</fullName>
    </submittedName>
</protein>
<evidence type="ECO:0000259" key="1">
    <source>
        <dbReference type="PROSITE" id="PS50943"/>
    </source>
</evidence>
<dbReference type="AlphaFoldDB" id="A0A4D4JFD0"/>
<name>A0A4D4JFD0_9PSEU</name>
<dbReference type="SUPFAM" id="SSF47413">
    <property type="entry name" value="lambda repressor-like DNA-binding domains"/>
    <property type="match status" value="1"/>
</dbReference>
<comment type="caution">
    <text evidence="2">The sequence shown here is derived from an EMBL/GenBank/DDBJ whole genome shotgun (WGS) entry which is preliminary data.</text>
</comment>
<dbReference type="PROSITE" id="PS50943">
    <property type="entry name" value="HTH_CROC1"/>
    <property type="match status" value="1"/>
</dbReference>
<accession>A0A4D4JFD0</accession>
<evidence type="ECO:0000313" key="3">
    <source>
        <dbReference type="Proteomes" id="UP000298860"/>
    </source>
</evidence>
<reference evidence="3" key="1">
    <citation type="submission" date="2019-04" db="EMBL/GenBank/DDBJ databases">
        <title>Draft genome sequence of Pseudonocardiaceae bacterium SL3-2-4.</title>
        <authorList>
            <person name="Ningsih F."/>
            <person name="Yokota A."/>
            <person name="Sakai Y."/>
            <person name="Nanatani K."/>
            <person name="Yabe S."/>
            <person name="Oetari A."/>
            <person name="Sjamsuridzal W."/>
        </authorList>
    </citation>
    <scope>NUCLEOTIDE SEQUENCE [LARGE SCALE GENOMIC DNA]</scope>
    <source>
        <strain evidence="3">SL3-2-4</strain>
    </source>
</reference>
<dbReference type="OrthoDB" id="5172945at2"/>
<dbReference type="Pfam" id="PF13560">
    <property type="entry name" value="HTH_31"/>
    <property type="match status" value="1"/>
</dbReference>
<dbReference type="Pfam" id="PF19054">
    <property type="entry name" value="DUF5753"/>
    <property type="match status" value="1"/>
</dbReference>
<proteinExistence type="predicted"/>
<dbReference type="InterPro" id="IPR010982">
    <property type="entry name" value="Lambda_DNA-bd_dom_sf"/>
</dbReference>
<dbReference type="Proteomes" id="UP000298860">
    <property type="component" value="Unassembled WGS sequence"/>
</dbReference>
<dbReference type="SMART" id="SM00530">
    <property type="entry name" value="HTH_XRE"/>
    <property type="match status" value="1"/>
</dbReference>
<keyword evidence="3" id="KW-1185">Reference proteome</keyword>
<feature type="domain" description="HTH cro/C1-type" evidence="1">
    <location>
        <begin position="18"/>
        <end position="72"/>
    </location>
</feature>
<dbReference type="InterPro" id="IPR001387">
    <property type="entry name" value="Cro/C1-type_HTH"/>
</dbReference>
<gene>
    <name evidence="2" type="ORF">GTS_53530</name>
</gene>
<dbReference type="RefSeq" id="WP_137816644.1">
    <property type="nucleotide sequence ID" value="NZ_BJFL01000053.1"/>
</dbReference>